<gene>
    <name evidence="9" type="ORF">HHI36_004351</name>
</gene>
<evidence type="ECO:0000313" key="9">
    <source>
        <dbReference type="EMBL" id="KAL3281129.1"/>
    </source>
</evidence>
<protein>
    <recommendedName>
        <fullName evidence="8">Guanylate cyclase domain-containing protein</fullName>
    </recommendedName>
</protein>
<evidence type="ECO:0000256" key="1">
    <source>
        <dbReference type="ARBA" id="ARBA00004370"/>
    </source>
</evidence>
<dbReference type="SUPFAM" id="SSF55073">
    <property type="entry name" value="Nucleotide cyclase"/>
    <property type="match status" value="1"/>
</dbReference>
<feature type="domain" description="Guanylate cyclase" evidence="8">
    <location>
        <begin position="4"/>
        <end position="43"/>
    </location>
</feature>
<comment type="caution">
    <text evidence="9">The sequence shown here is derived from an EMBL/GenBank/DDBJ whole genome shotgun (WGS) entry which is preliminary data.</text>
</comment>
<keyword evidence="6" id="KW-0325">Glycoprotein</keyword>
<evidence type="ECO:0000256" key="5">
    <source>
        <dbReference type="ARBA" id="ARBA00023136"/>
    </source>
</evidence>
<dbReference type="Pfam" id="PF00211">
    <property type="entry name" value="Guanylate_cyc"/>
    <property type="match status" value="1"/>
</dbReference>
<name>A0ABD2NR77_9CUCU</name>
<evidence type="ECO:0000259" key="8">
    <source>
        <dbReference type="Pfam" id="PF00211"/>
    </source>
</evidence>
<dbReference type="EMBL" id="JABFTP020000144">
    <property type="protein sequence ID" value="KAL3281129.1"/>
    <property type="molecule type" value="Genomic_DNA"/>
</dbReference>
<keyword evidence="3" id="KW-0547">Nucleotide-binding</keyword>
<keyword evidence="5" id="KW-0472">Membrane</keyword>
<dbReference type="InterPro" id="IPR029787">
    <property type="entry name" value="Nucleotide_cyclase"/>
</dbReference>
<reference evidence="9 10" key="1">
    <citation type="journal article" date="2021" name="BMC Biol.">
        <title>Horizontally acquired antibacterial genes associated with adaptive radiation of ladybird beetles.</title>
        <authorList>
            <person name="Li H.S."/>
            <person name="Tang X.F."/>
            <person name="Huang Y.H."/>
            <person name="Xu Z.Y."/>
            <person name="Chen M.L."/>
            <person name="Du X.Y."/>
            <person name="Qiu B.Y."/>
            <person name="Chen P.T."/>
            <person name="Zhang W."/>
            <person name="Slipinski A."/>
            <person name="Escalona H.E."/>
            <person name="Waterhouse R.M."/>
            <person name="Zwick A."/>
            <person name="Pang H."/>
        </authorList>
    </citation>
    <scope>NUCLEOTIDE SEQUENCE [LARGE SCALE GENOMIC DNA]</scope>
    <source>
        <strain evidence="9">SYSU2018</strain>
    </source>
</reference>
<dbReference type="AlphaFoldDB" id="A0ABD2NR77"/>
<dbReference type="Proteomes" id="UP001516400">
    <property type="component" value="Unassembled WGS sequence"/>
</dbReference>
<dbReference type="InterPro" id="IPR001054">
    <property type="entry name" value="A/G_cyclase"/>
</dbReference>
<dbReference type="PANTHER" id="PTHR11920:SF462">
    <property type="entry name" value="GUANYLATE CYCLASE"/>
    <property type="match status" value="1"/>
</dbReference>
<dbReference type="PANTHER" id="PTHR11920">
    <property type="entry name" value="GUANYLYL CYCLASE"/>
    <property type="match status" value="1"/>
</dbReference>
<dbReference type="Gene3D" id="3.30.70.1230">
    <property type="entry name" value="Nucleotide cyclase"/>
    <property type="match status" value="1"/>
</dbReference>
<dbReference type="GO" id="GO:0016020">
    <property type="term" value="C:membrane"/>
    <property type="evidence" value="ECO:0007669"/>
    <property type="project" value="UniProtKB-SubCell"/>
</dbReference>
<dbReference type="InterPro" id="IPR050401">
    <property type="entry name" value="Cyclic_nucleotide_synthase"/>
</dbReference>
<keyword evidence="4" id="KW-1133">Transmembrane helix</keyword>
<organism evidence="9 10">
    <name type="scientific">Cryptolaemus montrouzieri</name>
    <dbReference type="NCBI Taxonomy" id="559131"/>
    <lineage>
        <taxon>Eukaryota</taxon>
        <taxon>Metazoa</taxon>
        <taxon>Ecdysozoa</taxon>
        <taxon>Arthropoda</taxon>
        <taxon>Hexapoda</taxon>
        <taxon>Insecta</taxon>
        <taxon>Pterygota</taxon>
        <taxon>Neoptera</taxon>
        <taxon>Endopterygota</taxon>
        <taxon>Coleoptera</taxon>
        <taxon>Polyphaga</taxon>
        <taxon>Cucujiformia</taxon>
        <taxon>Coccinelloidea</taxon>
        <taxon>Coccinellidae</taxon>
        <taxon>Scymninae</taxon>
        <taxon>Scymnini</taxon>
        <taxon>Cryptolaemus</taxon>
    </lineage>
</organism>
<evidence type="ECO:0000256" key="4">
    <source>
        <dbReference type="ARBA" id="ARBA00022989"/>
    </source>
</evidence>
<comment type="subcellular location">
    <subcellularLocation>
        <location evidence="1">Membrane</location>
    </subcellularLocation>
</comment>
<evidence type="ECO:0000256" key="2">
    <source>
        <dbReference type="ARBA" id="ARBA00022692"/>
    </source>
</evidence>
<evidence type="ECO:0000256" key="7">
    <source>
        <dbReference type="ARBA" id="ARBA00023239"/>
    </source>
</evidence>
<proteinExistence type="predicted"/>
<sequence length="59" mass="6597">AAWRIHLSEATKEKLAKAGGYHLEYRGPTEVKGKGTMHTYWLLGKDGFDKDLPDPPSVE</sequence>
<evidence type="ECO:0000256" key="3">
    <source>
        <dbReference type="ARBA" id="ARBA00022741"/>
    </source>
</evidence>
<accession>A0ABD2NR77</accession>
<dbReference type="GO" id="GO:0016829">
    <property type="term" value="F:lyase activity"/>
    <property type="evidence" value="ECO:0007669"/>
    <property type="project" value="UniProtKB-KW"/>
</dbReference>
<dbReference type="GO" id="GO:0000166">
    <property type="term" value="F:nucleotide binding"/>
    <property type="evidence" value="ECO:0007669"/>
    <property type="project" value="UniProtKB-KW"/>
</dbReference>
<keyword evidence="10" id="KW-1185">Reference proteome</keyword>
<feature type="non-terminal residue" evidence="9">
    <location>
        <position position="1"/>
    </location>
</feature>
<evidence type="ECO:0000256" key="6">
    <source>
        <dbReference type="ARBA" id="ARBA00023180"/>
    </source>
</evidence>
<keyword evidence="2" id="KW-0812">Transmembrane</keyword>
<keyword evidence="7" id="KW-0456">Lyase</keyword>
<evidence type="ECO:0000313" key="10">
    <source>
        <dbReference type="Proteomes" id="UP001516400"/>
    </source>
</evidence>